<organism evidence="7 8">
    <name type="scientific">Diaphorina citri</name>
    <name type="common">Asian citrus psyllid</name>
    <dbReference type="NCBI Taxonomy" id="121845"/>
    <lineage>
        <taxon>Eukaryota</taxon>
        <taxon>Metazoa</taxon>
        <taxon>Ecdysozoa</taxon>
        <taxon>Arthropoda</taxon>
        <taxon>Hexapoda</taxon>
        <taxon>Insecta</taxon>
        <taxon>Pterygota</taxon>
        <taxon>Neoptera</taxon>
        <taxon>Paraneoptera</taxon>
        <taxon>Hemiptera</taxon>
        <taxon>Sternorrhyncha</taxon>
        <taxon>Psylloidea</taxon>
        <taxon>Psyllidae</taxon>
        <taxon>Diaphorininae</taxon>
        <taxon>Diaphorina</taxon>
    </lineage>
</organism>
<dbReference type="InterPro" id="IPR008010">
    <property type="entry name" value="Tatp1"/>
</dbReference>
<feature type="chain" id="PRO_5018203166" evidence="6">
    <location>
        <begin position="25"/>
        <end position="68"/>
    </location>
</feature>
<comment type="subcellular location">
    <subcellularLocation>
        <location evidence="1">Membrane</location>
        <topology evidence="1">Multi-pass membrane protein</topology>
    </subcellularLocation>
</comment>
<evidence type="ECO:0000313" key="7">
    <source>
        <dbReference type="Proteomes" id="UP000079169"/>
    </source>
</evidence>
<dbReference type="GeneID" id="103523653"/>
<keyword evidence="7" id="KW-1185">Reference proteome</keyword>
<evidence type="ECO:0000256" key="5">
    <source>
        <dbReference type="ARBA" id="ARBA00023136"/>
    </source>
</evidence>
<gene>
    <name evidence="8" type="primary">LOC103523653</name>
</gene>
<dbReference type="Pfam" id="PF05346">
    <property type="entry name" value="DUF747"/>
    <property type="match status" value="1"/>
</dbReference>
<keyword evidence="3 8" id="KW-0812">Transmembrane</keyword>
<protein>
    <submittedName>
        <fullName evidence="8">Transmembrane anterior posterior transformation protein 1 homolog</fullName>
    </submittedName>
</protein>
<keyword evidence="6" id="KW-0732">Signal</keyword>
<evidence type="ECO:0000256" key="2">
    <source>
        <dbReference type="ARBA" id="ARBA00008803"/>
    </source>
</evidence>
<reference evidence="8" key="1">
    <citation type="submission" date="2025-08" db="UniProtKB">
        <authorList>
            <consortium name="RefSeq"/>
        </authorList>
    </citation>
    <scope>IDENTIFICATION</scope>
</reference>
<accession>A0A1S3DSK9</accession>
<evidence type="ECO:0000256" key="4">
    <source>
        <dbReference type="ARBA" id="ARBA00022989"/>
    </source>
</evidence>
<evidence type="ECO:0000256" key="6">
    <source>
        <dbReference type="SAM" id="SignalP"/>
    </source>
</evidence>
<dbReference type="PANTHER" id="PTHR13317">
    <property type="entry name" value="TRANSMEMBRANE ANTERIOR POSTERIOR TRANSFORMATION PROTEIN 1 HOMOLOG"/>
    <property type="match status" value="1"/>
</dbReference>
<dbReference type="AlphaFoldDB" id="A0A1S3DSK9"/>
<dbReference type="KEGG" id="dci:103523653"/>
<keyword evidence="4" id="KW-1133">Transmembrane helix</keyword>
<keyword evidence="5" id="KW-0472">Membrane</keyword>
<dbReference type="STRING" id="121845.A0A1S3DSK9"/>
<name>A0A1S3DSK9_DIACI</name>
<evidence type="ECO:0000256" key="1">
    <source>
        <dbReference type="ARBA" id="ARBA00004141"/>
    </source>
</evidence>
<proteinExistence type="inferred from homology"/>
<evidence type="ECO:0000256" key="3">
    <source>
        <dbReference type="ARBA" id="ARBA00022692"/>
    </source>
</evidence>
<feature type="signal peptide" evidence="6">
    <location>
        <begin position="1"/>
        <end position="24"/>
    </location>
</feature>
<evidence type="ECO:0000313" key="8">
    <source>
        <dbReference type="RefSeq" id="XP_008486903.2"/>
    </source>
</evidence>
<dbReference type="RefSeq" id="XP_008486903.2">
    <property type="nucleotide sequence ID" value="XM_008488681.2"/>
</dbReference>
<dbReference type="Proteomes" id="UP000079169">
    <property type="component" value="Unplaced"/>
</dbReference>
<sequence length="68" mass="7546">MIAVIYVFLHGVLVLLQATTLNVAINSNNKALLTIMLSNNFVELKGSVFKKFDKSNLFQVVSTVYQPS</sequence>
<dbReference type="PaxDb" id="121845-A0A1S3DSK9"/>
<dbReference type="PANTHER" id="PTHR13317:SF4">
    <property type="entry name" value="TRANSMEMBRANE ANTERIOR POSTERIOR TRANSFORMATION PROTEIN 1 HOMOLOG"/>
    <property type="match status" value="1"/>
</dbReference>
<dbReference type="GO" id="GO:0005789">
    <property type="term" value="C:endoplasmic reticulum membrane"/>
    <property type="evidence" value="ECO:0007669"/>
    <property type="project" value="TreeGrafter"/>
</dbReference>
<comment type="similarity">
    <text evidence="2">Belongs to the TAPT1 family.</text>
</comment>
<dbReference type="GO" id="GO:0036064">
    <property type="term" value="C:ciliary basal body"/>
    <property type="evidence" value="ECO:0007669"/>
    <property type="project" value="TreeGrafter"/>
</dbReference>
<dbReference type="GO" id="GO:0045724">
    <property type="term" value="P:positive regulation of cilium assembly"/>
    <property type="evidence" value="ECO:0007669"/>
    <property type="project" value="TreeGrafter"/>
</dbReference>